<evidence type="ECO:0000313" key="2">
    <source>
        <dbReference type="Proteomes" id="UP001366166"/>
    </source>
</evidence>
<reference evidence="2" key="1">
    <citation type="journal article" date="2023" name="Arch. Microbiol.">
        <title>Desulfoferula mesophilus gen. nov. sp. nov., a mesophilic sulfate-reducing bacterium isolated from a brackish lake sediment.</title>
        <authorList>
            <person name="Watanabe T."/>
            <person name="Yabe T."/>
            <person name="Tsuji J.M."/>
            <person name="Fukui M."/>
        </authorList>
    </citation>
    <scope>NUCLEOTIDE SEQUENCE [LARGE SCALE GENOMIC DNA]</scope>
    <source>
        <strain evidence="2">12FAK</strain>
    </source>
</reference>
<accession>A0AAU9EZJ6</accession>
<dbReference type="Pfam" id="PF25159">
    <property type="entry name" value="DUF7826"/>
    <property type="match status" value="1"/>
</dbReference>
<dbReference type="InterPro" id="IPR057148">
    <property type="entry name" value="DUF7826"/>
</dbReference>
<dbReference type="KEGG" id="dmp:FAK_21690"/>
<name>A0AAU9EZJ6_9BACT</name>
<sequence>MTDDPYLRTPPPWLEDEVVMLENSGEMPEVVLAESLHHIGPLPPHEVEVLQAAAVRGYLKIIERDLDHANLGQPPFRGLDRAEQNMTRLQYFLKRLGWPPPPEALPKLADRLAAFLKAEGEALAQGRAYAGATREQVEGVARLLDLDLSPFQEVLTRLDALPAPDFWGLRALRRLTAAQANAKRRQEAHGQARLEVLDRQGLPLATADLPLIAATDEEDPECRARVELVWSLIPLPEA</sequence>
<evidence type="ECO:0000313" key="1">
    <source>
        <dbReference type="EMBL" id="BEQ15103.1"/>
    </source>
</evidence>
<gene>
    <name evidence="1" type="ORF">FAK_21690</name>
</gene>
<dbReference type="AlphaFoldDB" id="A0AAU9EZJ6"/>
<protein>
    <submittedName>
        <fullName evidence="1">Uncharacterized protein</fullName>
    </submittedName>
</protein>
<proteinExistence type="predicted"/>
<dbReference type="Proteomes" id="UP001366166">
    <property type="component" value="Chromosome"/>
</dbReference>
<keyword evidence="2" id="KW-1185">Reference proteome</keyword>
<dbReference type="RefSeq" id="WP_338599052.1">
    <property type="nucleotide sequence ID" value="NZ_AP028679.1"/>
</dbReference>
<organism evidence="1 2">
    <name type="scientific">Desulfoferula mesophila</name>
    <dbReference type="NCBI Taxonomy" id="3058419"/>
    <lineage>
        <taxon>Bacteria</taxon>
        <taxon>Pseudomonadati</taxon>
        <taxon>Thermodesulfobacteriota</taxon>
        <taxon>Desulfarculia</taxon>
        <taxon>Desulfarculales</taxon>
        <taxon>Desulfarculaceae</taxon>
        <taxon>Desulfoferula</taxon>
    </lineage>
</organism>
<dbReference type="EMBL" id="AP028679">
    <property type="protein sequence ID" value="BEQ15103.1"/>
    <property type="molecule type" value="Genomic_DNA"/>
</dbReference>